<feature type="chain" id="PRO_5021316166" evidence="1">
    <location>
        <begin position="20"/>
        <end position="821"/>
    </location>
</feature>
<dbReference type="Gene3D" id="3.40.390.10">
    <property type="entry name" value="Collagenase (Catalytic Domain)"/>
    <property type="match status" value="1"/>
</dbReference>
<protein>
    <submittedName>
        <fullName evidence="2">T9SS type A sorting domain-containing protein</fullName>
    </submittedName>
</protein>
<dbReference type="RefSeq" id="WP_135395199.1">
    <property type="nucleotide sequence ID" value="NZ_SRMB01000002.1"/>
</dbReference>
<evidence type="ECO:0000313" key="3">
    <source>
        <dbReference type="Proteomes" id="UP000298471"/>
    </source>
</evidence>
<name>A0A4Z0QD63_9BACT</name>
<keyword evidence="3" id="KW-1185">Reference proteome</keyword>
<organism evidence="2 3">
    <name type="scientific">Hymenobacter metallicola</name>
    <dbReference type="NCBI Taxonomy" id="2563114"/>
    <lineage>
        <taxon>Bacteria</taxon>
        <taxon>Pseudomonadati</taxon>
        <taxon>Bacteroidota</taxon>
        <taxon>Cytophagia</taxon>
        <taxon>Cytophagales</taxon>
        <taxon>Hymenobacteraceae</taxon>
        <taxon>Hymenobacter</taxon>
    </lineage>
</organism>
<dbReference type="InterPro" id="IPR024079">
    <property type="entry name" value="MetalloPept_cat_dom_sf"/>
</dbReference>
<dbReference type="Gene3D" id="2.60.120.260">
    <property type="entry name" value="Galactose-binding domain-like"/>
    <property type="match status" value="1"/>
</dbReference>
<dbReference type="AlphaFoldDB" id="A0A4Z0QD63"/>
<dbReference type="NCBIfam" id="TIGR04183">
    <property type="entry name" value="Por_Secre_tail"/>
    <property type="match status" value="1"/>
</dbReference>
<feature type="signal peptide" evidence="1">
    <location>
        <begin position="1"/>
        <end position="19"/>
    </location>
</feature>
<evidence type="ECO:0000313" key="2">
    <source>
        <dbReference type="EMBL" id="TGE27299.1"/>
    </source>
</evidence>
<comment type="caution">
    <text evidence="2">The sequence shown here is derived from an EMBL/GenBank/DDBJ whole genome shotgun (WGS) entry which is preliminary data.</text>
</comment>
<proteinExistence type="predicted"/>
<gene>
    <name evidence="2" type="ORF">E5K02_12990</name>
</gene>
<dbReference type="GO" id="GO:0008237">
    <property type="term" value="F:metallopeptidase activity"/>
    <property type="evidence" value="ECO:0007669"/>
    <property type="project" value="InterPro"/>
</dbReference>
<dbReference type="SUPFAM" id="SSF55486">
    <property type="entry name" value="Metalloproteases ('zincins'), catalytic domain"/>
    <property type="match status" value="1"/>
</dbReference>
<dbReference type="InterPro" id="IPR026444">
    <property type="entry name" value="Secre_tail"/>
</dbReference>
<dbReference type="Proteomes" id="UP000298471">
    <property type="component" value="Unassembled WGS sequence"/>
</dbReference>
<dbReference type="EMBL" id="SRMB01000002">
    <property type="protein sequence ID" value="TGE27299.1"/>
    <property type="molecule type" value="Genomic_DNA"/>
</dbReference>
<accession>A0A4Z0QD63</accession>
<sequence length="821" mass="86804">MKKLLLLPALVAAWLPGQAQTFVKVSAPSPTTVCYGRAEDMHTKLELPAAYLEQQRTGRRRSTAANIEVTYTGFSPEAQAAFQHAVEIWESLLVSPVTIHVQATWTPLGTGVLGSAGATAYYNDISGATRSGVSYPVALAEKITGQELNGANLPDINARFSSTFNWYYGTDGNVPAGKHDLVSVVLHELGHGLGFIASTSYSGGAGSYSIPPSIFSTYLENQAGSPLVNNKVFPNASTALGAQFTSGNVYFNSNLAKAVNGGQRPRIYAPATYSSGSSISHLNEATYTAGDINSLMTPSIGSAEAMHNPGPITLRMFDEMGWFNTAIRHTKLPDTETAQNYTVNASIISDGTITPGSVKLFYAIDNGPLTTVVMTSTGGTTYQGIIQNPGLNHTVSYYIAAADNETGRTYTAPAAFQPNVSTLARYSFVVGPDATAPVVSHKPITYVFADKLPYQILVQATDNVGVGVAQVEWTVNGTPRTPIQLTRQGTSNNFVGTFNTSAGPLVAGDVINYRVVVRDAAANANQTALPGSGTSVLNVVSFKPAQAAYSNNLNNPAPLDFVGEGFSVAQPTGFSNPAIHSDHAYSNDTTLIYQMLVPITVQSSPQVLSFDEVVLVEPGEPGSVFGTPDFYDYVVVEGSKDNGATWVPLADGYDSRLRPNWLAAWNSSQANSNSTAVGTADLFTPHSFGLQQKFAPGDVVRLRFRLFADPGSFGWGWAIDNVNVQVVTGVAADLKATGGLSLYPNPSTGLSHLRATFVKPASGLELLVRNSLGQVVSRQIVSAAAGQVDLPVDLSKLANGLYQVSLGSAADVISTKVLVQK</sequence>
<keyword evidence="1" id="KW-0732">Signal</keyword>
<reference evidence="2 3" key="1">
    <citation type="submission" date="2019-04" db="EMBL/GenBank/DDBJ databases">
        <authorList>
            <person name="Feng G."/>
            <person name="Zhang J."/>
            <person name="Zhu H."/>
        </authorList>
    </citation>
    <scope>NUCLEOTIDE SEQUENCE [LARGE SCALE GENOMIC DNA]</scope>
    <source>
        <strain evidence="2 3">9PBR-1</strain>
    </source>
</reference>
<evidence type="ECO:0000256" key="1">
    <source>
        <dbReference type="SAM" id="SignalP"/>
    </source>
</evidence>
<dbReference type="OrthoDB" id="614750at2"/>